<dbReference type="GO" id="GO:0015562">
    <property type="term" value="F:efflux transmembrane transporter activity"/>
    <property type="evidence" value="ECO:0007669"/>
    <property type="project" value="InterPro"/>
</dbReference>
<dbReference type="AlphaFoldDB" id="A0A6M1TGR3"/>
<keyword evidence="6" id="KW-0175">Coiled coil</keyword>
<protein>
    <submittedName>
        <fullName evidence="7">TolC family protein</fullName>
    </submittedName>
</protein>
<feature type="coiled-coil region" evidence="6">
    <location>
        <begin position="326"/>
        <end position="353"/>
    </location>
</feature>
<dbReference type="GO" id="GO:1990281">
    <property type="term" value="C:efflux pump complex"/>
    <property type="evidence" value="ECO:0007669"/>
    <property type="project" value="TreeGrafter"/>
</dbReference>
<evidence type="ECO:0000256" key="5">
    <source>
        <dbReference type="ARBA" id="ARBA00023237"/>
    </source>
</evidence>
<dbReference type="InterPro" id="IPR051906">
    <property type="entry name" value="TolC-like"/>
</dbReference>
<comment type="caution">
    <text evidence="7">The sequence shown here is derived from an EMBL/GenBank/DDBJ whole genome shotgun (WGS) entry which is preliminary data.</text>
</comment>
<comment type="subcellular location">
    <subcellularLocation>
        <location evidence="1">Cell outer membrane</location>
    </subcellularLocation>
</comment>
<dbReference type="Proteomes" id="UP000479132">
    <property type="component" value="Unassembled WGS sequence"/>
</dbReference>
<reference evidence="7 8" key="1">
    <citation type="submission" date="2020-02" db="EMBL/GenBank/DDBJ databases">
        <title>Aliifodinibius halophilus 2W32, complete genome.</title>
        <authorList>
            <person name="Li Y."/>
            <person name="Wu S."/>
        </authorList>
    </citation>
    <scope>NUCLEOTIDE SEQUENCE [LARGE SCALE GENOMIC DNA]</scope>
    <source>
        <strain evidence="7 8">2W32</strain>
    </source>
</reference>
<evidence type="ECO:0000256" key="1">
    <source>
        <dbReference type="ARBA" id="ARBA00004442"/>
    </source>
</evidence>
<keyword evidence="5" id="KW-0998">Cell outer membrane</keyword>
<name>A0A6M1TGR3_9BACT</name>
<dbReference type="PANTHER" id="PTHR30026:SF20">
    <property type="entry name" value="OUTER MEMBRANE PROTEIN TOLC"/>
    <property type="match status" value="1"/>
</dbReference>
<dbReference type="SUPFAM" id="SSF56954">
    <property type="entry name" value="Outer membrane efflux proteins (OEP)"/>
    <property type="match status" value="1"/>
</dbReference>
<dbReference type="EMBL" id="JAALLS010000018">
    <property type="protein sequence ID" value="NGP89292.1"/>
    <property type="molecule type" value="Genomic_DNA"/>
</dbReference>
<proteinExistence type="predicted"/>
<sequence>MKILTAIVLAVTFSVDSTPPDSISLQYCYDRVAETYPTAKKVELQRKITALNARIANTGYYPQVDVGAKATYQSEVTEFGLPGSANVPSVSKDQYEASINVMQNIFSGGAVGIRKELEHTKGMQNIHETEIEMHQIRSQLNQVYFGILLSKQQQEVNSLLIENLREQLSSVEAKVKSGVLLPSQQNILKAELIKAQQDSATVQSTIRASYRVLGELINEEVTPSTPLTLPEPTVSYQSLQPKRAEYELFETTRKALEQRKELAETEKLPKVSAFGTVAYGRPGYNFLNDDFHEYYMVGIQLQWSLLDFLNSDREMQALKIEQKKVRQNEKAFNRQLNARLDRIEERLSTIRENIKGDKRIIALRKEVVRESASKLKNGTITATEYVTELNQANKAQLSLFLNRVKLSEAHIEYATVLGVPLN</sequence>
<dbReference type="GO" id="GO:0015288">
    <property type="term" value="F:porin activity"/>
    <property type="evidence" value="ECO:0007669"/>
    <property type="project" value="TreeGrafter"/>
</dbReference>
<dbReference type="GO" id="GO:0009279">
    <property type="term" value="C:cell outer membrane"/>
    <property type="evidence" value="ECO:0007669"/>
    <property type="project" value="UniProtKB-SubCell"/>
</dbReference>
<gene>
    <name evidence="7" type="ORF">G3569_13105</name>
</gene>
<evidence type="ECO:0000313" key="8">
    <source>
        <dbReference type="Proteomes" id="UP000479132"/>
    </source>
</evidence>
<dbReference type="Gene3D" id="1.20.1600.10">
    <property type="entry name" value="Outer membrane efflux proteins (OEP)"/>
    <property type="match status" value="1"/>
</dbReference>
<evidence type="ECO:0000256" key="3">
    <source>
        <dbReference type="ARBA" id="ARBA00022692"/>
    </source>
</evidence>
<keyword evidence="8" id="KW-1185">Reference proteome</keyword>
<keyword evidence="4" id="KW-0472">Membrane</keyword>
<evidence type="ECO:0000313" key="7">
    <source>
        <dbReference type="EMBL" id="NGP89292.1"/>
    </source>
</evidence>
<dbReference type="PANTHER" id="PTHR30026">
    <property type="entry name" value="OUTER MEMBRANE PROTEIN TOLC"/>
    <property type="match status" value="1"/>
</dbReference>
<organism evidence="7 8">
    <name type="scientific">Fodinibius halophilus</name>
    <dbReference type="NCBI Taxonomy" id="1736908"/>
    <lineage>
        <taxon>Bacteria</taxon>
        <taxon>Pseudomonadati</taxon>
        <taxon>Balneolota</taxon>
        <taxon>Balneolia</taxon>
        <taxon>Balneolales</taxon>
        <taxon>Balneolaceae</taxon>
        <taxon>Fodinibius</taxon>
    </lineage>
</organism>
<evidence type="ECO:0000256" key="4">
    <source>
        <dbReference type="ARBA" id="ARBA00023136"/>
    </source>
</evidence>
<dbReference type="RefSeq" id="WP_165269873.1">
    <property type="nucleotide sequence ID" value="NZ_JAALLS010000018.1"/>
</dbReference>
<keyword evidence="2" id="KW-1134">Transmembrane beta strand</keyword>
<evidence type="ECO:0000256" key="6">
    <source>
        <dbReference type="SAM" id="Coils"/>
    </source>
</evidence>
<keyword evidence="3" id="KW-0812">Transmembrane</keyword>
<evidence type="ECO:0000256" key="2">
    <source>
        <dbReference type="ARBA" id="ARBA00022452"/>
    </source>
</evidence>
<accession>A0A6M1TGR3</accession>